<evidence type="ECO:0000313" key="2">
    <source>
        <dbReference type="EMBL" id="CAF2886730.1"/>
    </source>
</evidence>
<sequence>MHIVKFLLKKSDYFYNYFTMGFDILFDAKSNSVKKYYRCQFELPLSRDRYEGDTPIVVSSFSRWDTIASKVNPSERPVVLNRASSTNTTNPFGSTFCYGYQDVIFEVMPNGHLASVTLYCSAQQLIERKLRLLQIHSI</sequence>
<dbReference type="InterPro" id="IPR039156">
    <property type="entry name" value="PHAF1/BROMI"/>
</dbReference>
<reference evidence="2" key="1">
    <citation type="submission" date="2021-02" db="EMBL/GenBank/DDBJ databases">
        <authorList>
            <person name="Bekaert M."/>
        </authorList>
    </citation>
    <scope>NUCLEOTIDE SEQUENCE</scope>
    <source>
        <strain evidence="2">IoA-00</strain>
    </source>
</reference>
<organism evidence="2 3">
    <name type="scientific">Lepeophtheirus salmonis</name>
    <name type="common">Salmon louse</name>
    <name type="synonym">Caligus salmonis</name>
    <dbReference type="NCBI Taxonomy" id="72036"/>
    <lineage>
        <taxon>Eukaryota</taxon>
        <taxon>Metazoa</taxon>
        <taxon>Ecdysozoa</taxon>
        <taxon>Arthropoda</taxon>
        <taxon>Crustacea</taxon>
        <taxon>Multicrustacea</taxon>
        <taxon>Hexanauplia</taxon>
        <taxon>Copepoda</taxon>
        <taxon>Siphonostomatoida</taxon>
        <taxon>Caligidae</taxon>
        <taxon>Lepeophtheirus</taxon>
    </lineage>
</organism>
<dbReference type="GO" id="GO:0005802">
    <property type="term" value="C:trans-Golgi network"/>
    <property type="evidence" value="ECO:0007669"/>
    <property type="project" value="TreeGrafter"/>
</dbReference>
<protein>
    <submittedName>
        <fullName evidence="2">UPF0183 protein CG7083,UPF0183 protein C16orf70 homolog,UPF0183 protein C16orf70</fullName>
    </submittedName>
</protein>
<dbReference type="AlphaFoldDB" id="A0A7R8H6N4"/>
<dbReference type="InterPro" id="IPR005373">
    <property type="entry name" value="PHAF1"/>
</dbReference>
<dbReference type="PANTHER" id="PTHR13465">
    <property type="entry name" value="UPF0183 PROTEIN"/>
    <property type="match status" value="1"/>
</dbReference>
<dbReference type="PANTHER" id="PTHR13465:SF2">
    <property type="entry name" value="PHAGOSOME ASSEMBLY FACTOR 1"/>
    <property type="match status" value="1"/>
</dbReference>
<dbReference type="EMBL" id="HG994582">
    <property type="protein sequence ID" value="CAF2886730.1"/>
    <property type="molecule type" value="Genomic_DNA"/>
</dbReference>
<comment type="similarity">
    <text evidence="1">Belongs to the PHAF1 family.</text>
</comment>
<evidence type="ECO:0000313" key="3">
    <source>
        <dbReference type="Proteomes" id="UP000675881"/>
    </source>
</evidence>
<keyword evidence="3" id="KW-1185">Reference proteome</keyword>
<dbReference type="OrthoDB" id="411211at2759"/>
<dbReference type="Pfam" id="PF03676">
    <property type="entry name" value="PHAF1"/>
    <property type="match status" value="1"/>
</dbReference>
<name>A0A7R8H6N4_LEPSM</name>
<gene>
    <name evidence="2" type="ORF">LSAA_7890</name>
</gene>
<proteinExistence type="inferred from homology"/>
<dbReference type="Proteomes" id="UP000675881">
    <property type="component" value="Chromosome 3"/>
</dbReference>
<accession>A0A7R8H6N4</accession>
<evidence type="ECO:0000256" key="1">
    <source>
        <dbReference type="ARBA" id="ARBA00024339"/>
    </source>
</evidence>
<dbReference type="GO" id="GO:0043001">
    <property type="term" value="P:Golgi to plasma membrane protein transport"/>
    <property type="evidence" value="ECO:0007669"/>
    <property type="project" value="TreeGrafter"/>
</dbReference>